<sequence length="61" mass="7121">MTFDEMQQLYRKVKTDIANELKSKKTEVTPQENNSQVHQVISRPIPQSYHVQSRSCCGRAR</sequence>
<accession>A0AAV4LGZ1</accession>
<protein>
    <submittedName>
        <fullName evidence="2">Uncharacterized protein</fullName>
    </submittedName>
</protein>
<reference evidence="2" key="1">
    <citation type="journal article" date="2023" name="Int. J. Syst. Evol. Microbiol.">
        <title>Collibacillus ludicampi gen. nov., sp. nov., a new soil bacterium of the family Alicyclobacillaceae.</title>
        <authorList>
            <person name="Jojima T."/>
            <person name="Ioku Y."/>
            <person name="Fukuta Y."/>
            <person name="Shirasaka N."/>
            <person name="Matsumura Y."/>
            <person name="Mori M."/>
        </authorList>
    </citation>
    <scope>NUCLEOTIDE SEQUENCE</scope>
    <source>
        <strain evidence="2">TP075</strain>
    </source>
</reference>
<dbReference type="AlphaFoldDB" id="A0AAV4LGZ1"/>
<proteinExistence type="predicted"/>
<evidence type="ECO:0000313" key="3">
    <source>
        <dbReference type="Proteomes" id="UP001057291"/>
    </source>
</evidence>
<comment type="caution">
    <text evidence="2">The sequence shown here is derived from an EMBL/GenBank/DDBJ whole genome shotgun (WGS) entry which is preliminary data.</text>
</comment>
<feature type="region of interest" description="Disordered" evidence="1">
    <location>
        <begin position="24"/>
        <end position="45"/>
    </location>
</feature>
<dbReference type="EMBL" id="BOQE01000001">
    <property type="protein sequence ID" value="GIM47087.1"/>
    <property type="molecule type" value="Genomic_DNA"/>
</dbReference>
<dbReference type="Proteomes" id="UP001057291">
    <property type="component" value="Unassembled WGS sequence"/>
</dbReference>
<organism evidence="2 3">
    <name type="scientific">Collibacillus ludicampi</name>
    <dbReference type="NCBI Taxonomy" id="2771369"/>
    <lineage>
        <taxon>Bacteria</taxon>
        <taxon>Bacillati</taxon>
        <taxon>Bacillota</taxon>
        <taxon>Bacilli</taxon>
        <taxon>Bacillales</taxon>
        <taxon>Alicyclobacillaceae</taxon>
        <taxon>Collibacillus</taxon>
    </lineage>
</organism>
<keyword evidence="3" id="KW-1185">Reference proteome</keyword>
<name>A0AAV4LGZ1_9BACL</name>
<evidence type="ECO:0000313" key="2">
    <source>
        <dbReference type="EMBL" id="GIM47087.1"/>
    </source>
</evidence>
<feature type="compositionally biased region" description="Polar residues" evidence="1">
    <location>
        <begin position="28"/>
        <end position="39"/>
    </location>
</feature>
<evidence type="ECO:0000256" key="1">
    <source>
        <dbReference type="SAM" id="MobiDB-lite"/>
    </source>
</evidence>
<gene>
    <name evidence="2" type="ORF">DNHGIG_26360</name>
</gene>